<dbReference type="Proteomes" id="UP001279734">
    <property type="component" value="Unassembled WGS sequence"/>
</dbReference>
<dbReference type="EMBL" id="BSYO01000025">
    <property type="protein sequence ID" value="GMH22873.1"/>
    <property type="molecule type" value="Genomic_DNA"/>
</dbReference>
<evidence type="ECO:0000313" key="2">
    <source>
        <dbReference type="EMBL" id="GMH22873.1"/>
    </source>
</evidence>
<organism evidence="2 3">
    <name type="scientific">Nepenthes gracilis</name>
    <name type="common">Slender pitcher plant</name>
    <dbReference type="NCBI Taxonomy" id="150966"/>
    <lineage>
        <taxon>Eukaryota</taxon>
        <taxon>Viridiplantae</taxon>
        <taxon>Streptophyta</taxon>
        <taxon>Embryophyta</taxon>
        <taxon>Tracheophyta</taxon>
        <taxon>Spermatophyta</taxon>
        <taxon>Magnoliopsida</taxon>
        <taxon>eudicotyledons</taxon>
        <taxon>Gunneridae</taxon>
        <taxon>Pentapetalae</taxon>
        <taxon>Caryophyllales</taxon>
        <taxon>Nepenthaceae</taxon>
        <taxon>Nepenthes</taxon>
    </lineage>
</organism>
<gene>
    <name evidence="2" type="ORF">Nepgr_024716</name>
</gene>
<sequence length="361" mass="38261">MSKDLQSRSTKPLAPDHGGARIVSPVPSLHSVHVKAVVNQRSPITESMKFVSVPQVDLVELIDARKLVDVECKELCSAHADSPGVIPVPELVVVESGSKGIPADVGVGAQRSCGVAIDSLYPLDALNGAMNALGPVLSDGHYEDHSAGVFSKLGVDISTPDSIVRICHKYSLGDPGGIGCEKDFLDGIPMGEALVTPQDVKNVGQMTNCSEVNALVVVADSVTNCAQIVGAVGTGCSQEHRQSEDAEDALQTMAFVAPFGISRKLPLPVLDISDPPGGCRFAGFLNVHGFLMWWCATVESSADLEKNDWCCRLLWCDWFGSLVYLPNCLKMLVWVAAPTAGMALRVEAVGNRMAQTLSLLG</sequence>
<evidence type="ECO:0000256" key="1">
    <source>
        <dbReference type="SAM" id="MobiDB-lite"/>
    </source>
</evidence>
<comment type="caution">
    <text evidence="2">The sequence shown here is derived from an EMBL/GenBank/DDBJ whole genome shotgun (WGS) entry which is preliminary data.</text>
</comment>
<protein>
    <submittedName>
        <fullName evidence="2">Uncharacterized protein</fullName>
    </submittedName>
</protein>
<feature type="region of interest" description="Disordered" evidence="1">
    <location>
        <begin position="1"/>
        <end position="20"/>
    </location>
</feature>
<accession>A0AAD3XZ22</accession>
<dbReference type="AlphaFoldDB" id="A0AAD3XZ22"/>
<keyword evidence="3" id="KW-1185">Reference proteome</keyword>
<proteinExistence type="predicted"/>
<reference evidence="2" key="1">
    <citation type="submission" date="2023-05" db="EMBL/GenBank/DDBJ databases">
        <title>Nepenthes gracilis genome sequencing.</title>
        <authorList>
            <person name="Fukushima K."/>
        </authorList>
    </citation>
    <scope>NUCLEOTIDE SEQUENCE</scope>
    <source>
        <strain evidence="2">SING2019-196</strain>
    </source>
</reference>
<evidence type="ECO:0000313" key="3">
    <source>
        <dbReference type="Proteomes" id="UP001279734"/>
    </source>
</evidence>
<name>A0AAD3XZ22_NEPGR</name>